<dbReference type="VEuPathDB" id="AmoebaDB:NfTy_093640"/>
<name>A0A6A5BGP3_NAEFO</name>
<evidence type="ECO:0000256" key="2">
    <source>
        <dbReference type="SAM" id="SignalP"/>
    </source>
</evidence>
<keyword evidence="2" id="KW-0732">Signal</keyword>
<evidence type="ECO:0000313" key="3">
    <source>
        <dbReference type="EMBL" id="KAF0973185.1"/>
    </source>
</evidence>
<dbReference type="Gene3D" id="2.60.120.380">
    <property type="match status" value="1"/>
</dbReference>
<feature type="signal peptide" evidence="2">
    <location>
        <begin position="1"/>
        <end position="26"/>
    </location>
</feature>
<keyword evidence="1" id="KW-1133">Transmembrane helix</keyword>
<dbReference type="VEuPathDB" id="AmoebaDB:FDP41_008392"/>
<evidence type="ECO:0008006" key="5">
    <source>
        <dbReference type="Google" id="ProtNLM"/>
    </source>
</evidence>
<reference evidence="3 4" key="1">
    <citation type="journal article" date="2019" name="Sci. Rep.">
        <title>Nanopore sequencing improves the draft genome of the human pathogenic amoeba Naegleria fowleri.</title>
        <authorList>
            <person name="Liechti N."/>
            <person name="Schurch N."/>
            <person name="Bruggmann R."/>
            <person name="Wittwer M."/>
        </authorList>
    </citation>
    <scope>NUCLEOTIDE SEQUENCE [LARGE SCALE GENOMIC DNA]</scope>
    <source>
        <strain evidence="3 4">ATCC 30894</strain>
    </source>
</reference>
<feature type="transmembrane region" description="Helical" evidence="1">
    <location>
        <begin position="146"/>
        <end position="167"/>
    </location>
</feature>
<protein>
    <recommendedName>
        <fullName evidence="5">Peptidase C-terminal archaeal/bacterial domain-containing protein</fullName>
    </recommendedName>
</protein>
<dbReference type="GeneID" id="68115610"/>
<keyword evidence="1" id="KW-0812">Transmembrane</keyword>
<keyword evidence="1" id="KW-0472">Membrane</keyword>
<dbReference type="AlphaFoldDB" id="A0A6A5BGP3"/>
<organism evidence="3 4">
    <name type="scientific">Naegleria fowleri</name>
    <name type="common">Brain eating amoeba</name>
    <dbReference type="NCBI Taxonomy" id="5763"/>
    <lineage>
        <taxon>Eukaryota</taxon>
        <taxon>Discoba</taxon>
        <taxon>Heterolobosea</taxon>
        <taxon>Tetramitia</taxon>
        <taxon>Eutetramitia</taxon>
        <taxon>Vahlkampfiidae</taxon>
        <taxon>Naegleria</taxon>
    </lineage>
</organism>
<proteinExistence type="predicted"/>
<keyword evidence="4" id="KW-1185">Reference proteome</keyword>
<gene>
    <name evidence="3" type="ORF">FDP41_008392</name>
</gene>
<dbReference type="Proteomes" id="UP000444721">
    <property type="component" value="Unassembled WGS sequence"/>
</dbReference>
<accession>A0A6A5BGP3</accession>
<sequence length="346" mass="37268">MSPLMQTLRFCAIFLILSQLCLETHSFTLSSSSSLNNVRPLSKTCETIISHVFGGESQMFSIQVDAHHVMNVSISPHDNVTVLLREGSLPTTTKYDRRVSSSSRSISVWITNATTYYIGVFGTGCPKDIHSFTLTVSIENDVLQDFFQRLMEAVALSLVVGLVLISITQTNTVTPLSTGGETVISSVAGGNSNMYSIDVDSNRLLTVSIGTNDNVTVVFKKLSQPTLSNYDYKVTNYSRTVAVGTATIYYIGVFGNGPSTQNNKFTLSVSSVSSAVLQALADWVIAVIVSSVVAGLILFICAIVAVLVPVLVCCGVISCTVCFGVKEAHKTNQHQQLQSSQSSPYM</sequence>
<dbReference type="VEuPathDB" id="AmoebaDB:NF0033690"/>
<evidence type="ECO:0000256" key="1">
    <source>
        <dbReference type="SAM" id="Phobius"/>
    </source>
</evidence>
<dbReference type="RefSeq" id="XP_044557898.1">
    <property type="nucleotide sequence ID" value="XM_044712240.1"/>
</dbReference>
<dbReference type="EMBL" id="VFQX01000061">
    <property type="protein sequence ID" value="KAF0973185.1"/>
    <property type="molecule type" value="Genomic_DNA"/>
</dbReference>
<feature type="chain" id="PRO_5025507677" description="Peptidase C-terminal archaeal/bacterial domain-containing protein" evidence="2">
    <location>
        <begin position="27"/>
        <end position="346"/>
    </location>
</feature>
<comment type="caution">
    <text evidence="3">The sequence shown here is derived from an EMBL/GenBank/DDBJ whole genome shotgun (WGS) entry which is preliminary data.</text>
</comment>
<dbReference type="OrthoDB" id="10533267at2759"/>
<evidence type="ECO:0000313" key="4">
    <source>
        <dbReference type="Proteomes" id="UP000444721"/>
    </source>
</evidence>
<feature type="transmembrane region" description="Helical" evidence="1">
    <location>
        <begin position="283"/>
        <end position="312"/>
    </location>
</feature>